<feature type="compositionally biased region" description="Low complexity" evidence="1">
    <location>
        <begin position="58"/>
        <end position="79"/>
    </location>
</feature>
<evidence type="ECO:0000256" key="1">
    <source>
        <dbReference type="SAM" id="MobiDB-lite"/>
    </source>
</evidence>
<keyword evidence="4" id="KW-1185">Reference proteome</keyword>
<organism evidence="3 4">
    <name type="scientific">Microvirga lotononidis</name>
    <dbReference type="NCBI Taxonomy" id="864069"/>
    <lineage>
        <taxon>Bacteria</taxon>
        <taxon>Pseudomonadati</taxon>
        <taxon>Pseudomonadota</taxon>
        <taxon>Alphaproteobacteria</taxon>
        <taxon>Hyphomicrobiales</taxon>
        <taxon>Methylobacteriaceae</taxon>
        <taxon>Microvirga</taxon>
    </lineage>
</organism>
<sequence length="195" mass="20781">MTGVILRCPNCGTSKTTPGECEACHEAQVRYYCTNHKPGRWLDASVCPECGATFGDPVRPVARPVAPAAAPRPRTTISPAAPPRAAPPPSHPRTGATPWGRRERERSPGPDRGASDESASVRDLRAARMLEILRAASRAGHMSRGATYTTPEAPPVGAALGGCLMRFVILAMFLLISFFLMLSLVGGSLFGGYYF</sequence>
<dbReference type="Proteomes" id="UP000003947">
    <property type="component" value="Unassembled WGS sequence"/>
</dbReference>
<dbReference type="PATRIC" id="fig|864069.3.peg.3587"/>
<dbReference type="STRING" id="864069.MicloDRAFT_00032970"/>
<protein>
    <submittedName>
        <fullName evidence="3">Uncharacterized protein</fullName>
    </submittedName>
</protein>
<feature type="region of interest" description="Disordered" evidence="1">
    <location>
        <begin position="58"/>
        <end position="120"/>
    </location>
</feature>
<dbReference type="EMBL" id="JH660645">
    <property type="protein sequence ID" value="EIM26747.1"/>
    <property type="molecule type" value="Genomic_DNA"/>
</dbReference>
<evidence type="ECO:0000313" key="4">
    <source>
        <dbReference type="Proteomes" id="UP000003947"/>
    </source>
</evidence>
<proteinExistence type="predicted"/>
<reference evidence="3 4" key="1">
    <citation type="submission" date="2012-02" db="EMBL/GenBank/DDBJ databases">
        <title>Improved High-Quality Draft sequence of Microvirga sp. WSM3557.</title>
        <authorList>
            <consortium name="US DOE Joint Genome Institute"/>
            <person name="Lucas S."/>
            <person name="Han J."/>
            <person name="Lapidus A."/>
            <person name="Cheng J.-F."/>
            <person name="Goodwin L."/>
            <person name="Pitluck S."/>
            <person name="Peters L."/>
            <person name="Zhang X."/>
            <person name="Detter J.C."/>
            <person name="Han C."/>
            <person name="Tapia R."/>
            <person name="Land M."/>
            <person name="Hauser L."/>
            <person name="Kyrpides N."/>
            <person name="Ivanova N."/>
            <person name="Pagani I."/>
            <person name="Brau L."/>
            <person name="Yates R."/>
            <person name="O'Hara G."/>
            <person name="Rui T."/>
            <person name="Howieson J."/>
            <person name="Reeve W."/>
            <person name="Woyke T."/>
        </authorList>
    </citation>
    <scope>NUCLEOTIDE SEQUENCE [LARGE SCALE GENOMIC DNA]</scope>
    <source>
        <strain evidence="3 4">WSM3557</strain>
    </source>
</reference>
<dbReference type="AlphaFoldDB" id="I4YS05"/>
<gene>
    <name evidence="3" type="ORF">MicloDRAFT_00032970</name>
</gene>
<feature type="compositionally biased region" description="Pro residues" evidence="1">
    <location>
        <begin position="80"/>
        <end position="91"/>
    </location>
</feature>
<keyword evidence="2" id="KW-0472">Membrane</keyword>
<accession>I4YS05</accession>
<feature type="transmembrane region" description="Helical" evidence="2">
    <location>
        <begin position="167"/>
        <end position="194"/>
    </location>
</feature>
<feature type="compositionally biased region" description="Basic and acidic residues" evidence="1">
    <location>
        <begin position="100"/>
        <end position="120"/>
    </location>
</feature>
<dbReference type="HOGENOM" id="CLU_1394949_0_0_5"/>
<evidence type="ECO:0000313" key="3">
    <source>
        <dbReference type="EMBL" id="EIM26747.1"/>
    </source>
</evidence>
<keyword evidence="2" id="KW-1133">Transmembrane helix</keyword>
<evidence type="ECO:0000256" key="2">
    <source>
        <dbReference type="SAM" id="Phobius"/>
    </source>
</evidence>
<name>I4YS05_9HYPH</name>
<keyword evidence="2" id="KW-0812">Transmembrane</keyword>